<dbReference type="AlphaFoldDB" id="A0AAV2GTR4"/>
<accession>A0AAV2GTR4</accession>
<keyword evidence="2" id="KW-1185">Reference proteome</keyword>
<organism evidence="1 2">
    <name type="scientific">Linum trigynum</name>
    <dbReference type="NCBI Taxonomy" id="586398"/>
    <lineage>
        <taxon>Eukaryota</taxon>
        <taxon>Viridiplantae</taxon>
        <taxon>Streptophyta</taxon>
        <taxon>Embryophyta</taxon>
        <taxon>Tracheophyta</taxon>
        <taxon>Spermatophyta</taxon>
        <taxon>Magnoliopsida</taxon>
        <taxon>eudicotyledons</taxon>
        <taxon>Gunneridae</taxon>
        <taxon>Pentapetalae</taxon>
        <taxon>rosids</taxon>
        <taxon>fabids</taxon>
        <taxon>Malpighiales</taxon>
        <taxon>Linaceae</taxon>
        <taxon>Linum</taxon>
    </lineage>
</organism>
<evidence type="ECO:0000313" key="2">
    <source>
        <dbReference type="Proteomes" id="UP001497516"/>
    </source>
</evidence>
<dbReference type="Proteomes" id="UP001497516">
    <property type="component" value="Chromosome 9"/>
</dbReference>
<name>A0AAV2GTR4_9ROSI</name>
<evidence type="ECO:0000313" key="1">
    <source>
        <dbReference type="EMBL" id="CAL1413757.1"/>
    </source>
</evidence>
<dbReference type="EMBL" id="OZ034822">
    <property type="protein sequence ID" value="CAL1413757.1"/>
    <property type="molecule type" value="Genomic_DNA"/>
</dbReference>
<proteinExistence type="predicted"/>
<protein>
    <submittedName>
        <fullName evidence="1">Uncharacterized protein</fullName>
    </submittedName>
</protein>
<sequence>MFEEEEAESQWDRVPVLESELEPFLKDSILEFGKYNKVEAELLPSIQKLLMKMMLSGEYDDLVLVKNKETGIIVMTKRWKFFRKYAYFLPDELTENLVRMDKELHKMVEYKDLRNEVEILRLLTDHWKKALRNYSKRLEADEEEPKPEFDVVPPSAKQYLSDDASYVLPSARPYMSDDALYALLQLELCYEIPEYEAWHSEFMELMDKYLKGRISRDVLPDLITESILKFNLEEINNKWKHL</sequence>
<gene>
    <name evidence="1" type="ORF">LTRI10_LOCUS52964</name>
</gene>
<reference evidence="1 2" key="1">
    <citation type="submission" date="2024-04" db="EMBL/GenBank/DDBJ databases">
        <authorList>
            <person name="Fracassetti M."/>
        </authorList>
    </citation>
    <scope>NUCLEOTIDE SEQUENCE [LARGE SCALE GENOMIC DNA]</scope>
</reference>